<accession>A0A430Q1W3</accession>
<reference evidence="3 4" key="1">
    <citation type="journal article" date="2019" name="PLoS Pathog.">
        <title>Genome sequence of the bovine parasite Schistosoma bovis Tanzania.</title>
        <authorList>
            <person name="Oey H."/>
            <person name="Zakrzewski M."/>
            <person name="Gobert G."/>
            <person name="Gravermann K."/>
            <person name="Stoye J."/>
            <person name="Jones M."/>
            <person name="Mcmanus D."/>
            <person name="Krause L."/>
        </authorList>
    </citation>
    <scope>NUCLEOTIDE SEQUENCE [LARGE SCALE GENOMIC DNA]</scope>
    <source>
        <strain evidence="3 4">TAN1997</strain>
    </source>
</reference>
<dbReference type="InterPro" id="IPR011989">
    <property type="entry name" value="ARM-like"/>
</dbReference>
<feature type="compositionally biased region" description="Basic and acidic residues" evidence="2">
    <location>
        <begin position="366"/>
        <end position="386"/>
    </location>
</feature>
<evidence type="ECO:0000256" key="1">
    <source>
        <dbReference type="PROSITE-ProRule" id="PRU00259"/>
    </source>
</evidence>
<feature type="region of interest" description="Disordered" evidence="2">
    <location>
        <begin position="399"/>
        <end position="427"/>
    </location>
</feature>
<feature type="repeat" description="ARM" evidence="1">
    <location>
        <begin position="154"/>
        <end position="196"/>
    </location>
</feature>
<dbReference type="PROSITE" id="PS50176">
    <property type="entry name" value="ARM_REPEAT"/>
    <property type="match status" value="1"/>
</dbReference>
<sequence>MRSSNLLRILTNLQSIEEFFIFSSYSIIENLDGVRLLWSLLKNPNPKVQSYAAWALCPCIQNAKYSLRVNISISNARDSLLLVESLAIIIDNFSVDALIIFSSYSIIENLDGVRLLWSLLKNPNPKVQSYAAWALCPCIQNAKDAGELVRSFVGGLELIVSLLNSKDLEVLAAVCAAVSKIAEDEENLAVITDHGVVPLLSRLTHTKDDRLRCPLTDAIAKCCTWGTNRIDFGRAGAVIPIVRYLKSSDPNVHRSTAKALFQLSRDPNNCVSMHQVNVVKYLLQMVGSSDPELQTASAGCISNIRRLALANEKVHLTKLHEKVKFNGVKNSTVKKSSKNKSSPNHHHHQHQQHYRQQENQEPQQNHSHEETDFNEKSIVSDDHISNLDDTAVRTTLSDTIETPSGEVNNSLKASPQIVTDSNISSPK</sequence>
<keyword evidence="4" id="KW-1185">Reference proteome</keyword>
<dbReference type="AlphaFoldDB" id="A0A430Q1W3"/>
<dbReference type="EMBL" id="QMKO01003225">
    <property type="protein sequence ID" value="RTG81680.1"/>
    <property type="molecule type" value="Genomic_DNA"/>
</dbReference>
<feature type="compositionally biased region" description="Basic residues" evidence="2">
    <location>
        <begin position="335"/>
        <end position="353"/>
    </location>
</feature>
<proteinExistence type="predicted"/>
<dbReference type="PANTHER" id="PTHR46241">
    <property type="entry name" value="ARMADILLO REPEAT-CONTAINING PROTEIN 4 ARMC4"/>
    <property type="match status" value="1"/>
</dbReference>
<evidence type="ECO:0000256" key="2">
    <source>
        <dbReference type="SAM" id="MobiDB-lite"/>
    </source>
</evidence>
<dbReference type="InterPro" id="IPR000225">
    <property type="entry name" value="Armadillo"/>
</dbReference>
<name>A0A430Q1W3_SCHBO</name>
<dbReference type="PANTHER" id="PTHR46241:SF1">
    <property type="entry name" value="OUTER DYNEIN ARM-DOCKING COMPLEX SUBUNIT 2"/>
    <property type="match status" value="1"/>
</dbReference>
<protein>
    <recommendedName>
        <fullName evidence="5">Armadillo repeat-containing protein 4</fullName>
    </recommendedName>
</protein>
<dbReference type="SMART" id="SM00185">
    <property type="entry name" value="ARM"/>
    <property type="match status" value="6"/>
</dbReference>
<dbReference type="Proteomes" id="UP000290809">
    <property type="component" value="Unassembled WGS sequence"/>
</dbReference>
<evidence type="ECO:0000313" key="3">
    <source>
        <dbReference type="EMBL" id="RTG81680.1"/>
    </source>
</evidence>
<feature type="region of interest" description="Disordered" evidence="2">
    <location>
        <begin position="325"/>
        <end position="386"/>
    </location>
</feature>
<gene>
    <name evidence="3" type="ORF">DC041_0003704</name>
</gene>
<dbReference type="InterPro" id="IPR016024">
    <property type="entry name" value="ARM-type_fold"/>
</dbReference>
<comment type="caution">
    <text evidence="3">The sequence shown here is derived from an EMBL/GenBank/DDBJ whole genome shotgun (WGS) entry which is preliminary data.</text>
</comment>
<organism evidence="3 4">
    <name type="scientific">Schistosoma bovis</name>
    <name type="common">Blood fluke</name>
    <dbReference type="NCBI Taxonomy" id="6184"/>
    <lineage>
        <taxon>Eukaryota</taxon>
        <taxon>Metazoa</taxon>
        <taxon>Spiralia</taxon>
        <taxon>Lophotrochozoa</taxon>
        <taxon>Platyhelminthes</taxon>
        <taxon>Trematoda</taxon>
        <taxon>Digenea</taxon>
        <taxon>Strigeidida</taxon>
        <taxon>Schistosomatoidea</taxon>
        <taxon>Schistosomatidae</taxon>
        <taxon>Schistosoma</taxon>
    </lineage>
</organism>
<dbReference type="STRING" id="6184.A0A430Q1W3"/>
<dbReference type="Gene3D" id="1.25.10.10">
    <property type="entry name" value="Leucine-rich Repeat Variant"/>
    <property type="match status" value="1"/>
</dbReference>
<evidence type="ECO:0008006" key="5">
    <source>
        <dbReference type="Google" id="ProtNLM"/>
    </source>
</evidence>
<evidence type="ECO:0000313" key="4">
    <source>
        <dbReference type="Proteomes" id="UP000290809"/>
    </source>
</evidence>
<dbReference type="SUPFAM" id="SSF48371">
    <property type="entry name" value="ARM repeat"/>
    <property type="match status" value="1"/>
</dbReference>